<dbReference type="InterPro" id="IPR002110">
    <property type="entry name" value="Ankyrin_rpt"/>
</dbReference>
<dbReference type="Pfam" id="PF12796">
    <property type="entry name" value="Ank_2"/>
    <property type="match status" value="1"/>
</dbReference>
<evidence type="ECO:0000256" key="3">
    <source>
        <dbReference type="PROSITE-ProRule" id="PRU00023"/>
    </source>
</evidence>
<proteinExistence type="predicted"/>
<dbReference type="RefSeq" id="WP_302109988.1">
    <property type="nucleotide sequence ID" value="NZ_JAUKTR010000003.1"/>
</dbReference>
<evidence type="ECO:0000313" key="4">
    <source>
        <dbReference type="EMBL" id="MDO1559559.1"/>
    </source>
</evidence>
<name>A0ABT8SLW7_9CAUL</name>
<dbReference type="InterPro" id="IPR050745">
    <property type="entry name" value="Multifunctional_regulatory"/>
</dbReference>
<dbReference type="EMBL" id="JAUKTR010000003">
    <property type="protein sequence ID" value="MDO1559559.1"/>
    <property type="molecule type" value="Genomic_DNA"/>
</dbReference>
<feature type="repeat" description="ANK" evidence="3">
    <location>
        <begin position="150"/>
        <end position="182"/>
    </location>
</feature>
<dbReference type="Proteomes" id="UP001169063">
    <property type="component" value="Unassembled WGS sequence"/>
</dbReference>
<dbReference type="PANTHER" id="PTHR24189">
    <property type="entry name" value="MYOTROPHIN"/>
    <property type="match status" value="1"/>
</dbReference>
<keyword evidence="5" id="KW-1185">Reference proteome</keyword>
<comment type="caution">
    <text evidence="4">The sequence shown here is derived from an EMBL/GenBank/DDBJ whole genome shotgun (WGS) entry which is preliminary data.</text>
</comment>
<dbReference type="SMART" id="SM00248">
    <property type="entry name" value="ANK"/>
    <property type="match status" value="5"/>
</dbReference>
<sequence length="243" mass="26294">MTTDPRLERVRNGRTDLVLEMLAEGLPPEERADDGVPLIRWCAYYGDVSAIRALLATGAPLSSLGENLDLMGAAFHGHWRLCEFLIEQGADPDWVDPTTGETALHAALSRVNPPHQSRVVAVLLAAGAQVQARTLRDAETGAFMRDVRTRGETPLHRAAAFADAETIERLLEAGADRTARDAAGDSPLSWASWHLRPAHILKLLCFGEHRINPTADWRGDHGAGTSGMALHLCGKPAGFDKAD</sequence>
<dbReference type="Gene3D" id="1.25.40.20">
    <property type="entry name" value="Ankyrin repeat-containing domain"/>
    <property type="match status" value="2"/>
</dbReference>
<dbReference type="Pfam" id="PF00023">
    <property type="entry name" value="Ank"/>
    <property type="match status" value="1"/>
</dbReference>
<evidence type="ECO:0000256" key="1">
    <source>
        <dbReference type="ARBA" id="ARBA00022737"/>
    </source>
</evidence>
<dbReference type="SUPFAM" id="SSF48403">
    <property type="entry name" value="Ankyrin repeat"/>
    <property type="match status" value="1"/>
</dbReference>
<gene>
    <name evidence="4" type="ORF">Q0812_08985</name>
</gene>
<evidence type="ECO:0000313" key="5">
    <source>
        <dbReference type="Proteomes" id="UP001169063"/>
    </source>
</evidence>
<dbReference type="InterPro" id="IPR036770">
    <property type="entry name" value="Ankyrin_rpt-contain_sf"/>
</dbReference>
<reference evidence="4" key="1">
    <citation type="submission" date="2023-07" db="EMBL/GenBank/DDBJ databases">
        <title>Brevundimonas soil sp. nov., isolated from the soil of chemical plant.</title>
        <authorList>
            <person name="Wu N."/>
        </authorList>
    </citation>
    <scope>NUCLEOTIDE SEQUENCE</scope>
    <source>
        <strain evidence="4">XZ-24</strain>
    </source>
</reference>
<protein>
    <submittedName>
        <fullName evidence="4">Ankyrin repeat domain-containing protein</fullName>
    </submittedName>
</protein>
<dbReference type="PROSITE" id="PS50088">
    <property type="entry name" value="ANK_REPEAT"/>
    <property type="match status" value="2"/>
</dbReference>
<feature type="repeat" description="ANK" evidence="3">
    <location>
        <begin position="99"/>
        <end position="135"/>
    </location>
</feature>
<evidence type="ECO:0000256" key="2">
    <source>
        <dbReference type="ARBA" id="ARBA00023043"/>
    </source>
</evidence>
<dbReference type="PROSITE" id="PS50297">
    <property type="entry name" value="ANK_REP_REGION"/>
    <property type="match status" value="1"/>
</dbReference>
<keyword evidence="2 3" id="KW-0040">ANK repeat</keyword>
<keyword evidence="1" id="KW-0677">Repeat</keyword>
<accession>A0ABT8SLW7</accession>
<dbReference type="PANTHER" id="PTHR24189:SF72">
    <property type="entry name" value="ANKYRIN REPEAT-CONTAINING DOMAIN-CONTAINING PROTEIN"/>
    <property type="match status" value="1"/>
</dbReference>
<organism evidence="4 5">
    <name type="scientific">Peiella sedimenti</name>
    <dbReference type="NCBI Taxonomy" id="3061083"/>
    <lineage>
        <taxon>Bacteria</taxon>
        <taxon>Pseudomonadati</taxon>
        <taxon>Pseudomonadota</taxon>
        <taxon>Alphaproteobacteria</taxon>
        <taxon>Caulobacterales</taxon>
        <taxon>Caulobacteraceae</taxon>
        <taxon>Peiella</taxon>
    </lineage>
</organism>